<reference evidence="1 2" key="1">
    <citation type="journal article" date="2021" name="Hortic Res">
        <title>High-quality reference genome and annotation aids understanding of berry development for evergreen blueberry (Vaccinium darrowii).</title>
        <authorList>
            <person name="Yu J."/>
            <person name="Hulse-Kemp A.M."/>
            <person name="Babiker E."/>
            <person name="Staton M."/>
        </authorList>
    </citation>
    <scope>NUCLEOTIDE SEQUENCE [LARGE SCALE GENOMIC DNA]</scope>
    <source>
        <strain evidence="2">cv. NJ 8807/NJ 8810</strain>
        <tissue evidence="1">Young leaf</tissue>
    </source>
</reference>
<evidence type="ECO:0000313" key="1">
    <source>
        <dbReference type="EMBL" id="KAH7833485.1"/>
    </source>
</evidence>
<organism evidence="1 2">
    <name type="scientific">Vaccinium darrowii</name>
    <dbReference type="NCBI Taxonomy" id="229202"/>
    <lineage>
        <taxon>Eukaryota</taxon>
        <taxon>Viridiplantae</taxon>
        <taxon>Streptophyta</taxon>
        <taxon>Embryophyta</taxon>
        <taxon>Tracheophyta</taxon>
        <taxon>Spermatophyta</taxon>
        <taxon>Magnoliopsida</taxon>
        <taxon>eudicotyledons</taxon>
        <taxon>Gunneridae</taxon>
        <taxon>Pentapetalae</taxon>
        <taxon>asterids</taxon>
        <taxon>Ericales</taxon>
        <taxon>Ericaceae</taxon>
        <taxon>Vaccinioideae</taxon>
        <taxon>Vaccinieae</taxon>
        <taxon>Vaccinium</taxon>
    </lineage>
</organism>
<proteinExistence type="predicted"/>
<keyword evidence="2" id="KW-1185">Reference proteome</keyword>
<accession>A0ACB7WYW0</accession>
<name>A0ACB7WYW0_9ERIC</name>
<sequence>MRKLISQRKYWWKKPMDELGQNELEQLRDSMEELKKNTANQANKLFVEGNTNTSQFFLVDDGIGMVDAVETIPYQIDVSSANPHVHNFAYGLGFF</sequence>
<comment type="caution">
    <text evidence="1">The sequence shown here is derived from an EMBL/GenBank/DDBJ whole genome shotgun (WGS) entry which is preliminary data.</text>
</comment>
<dbReference type="Proteomes" id="UP000828048">
    <property type="component" value="Chromosome 2"/>
</dbReference>
<dbReference type="EMBL" id="CM037152">
    <property type="protein sequence ID" value="KAH7833485.1"/>
    <property type="molecule type" value="Genomic_DNA"/>
</dbReference>
<protein>
    <submittedName>
        <fullName evidence="1">Uncharacterized protein</fullName>
    </submittedName>
</protein>
<evidence type="ECO:0000313" key="2">
    <source>
        <dbReference type="Proteomes" id="UP000828048"/>
    </source>
</evidence>
<gene>
    <name evidence="1" type="ORF">Vadar_006812</name>
</gene>